<feature type="domain" description="Mandelate racemase/muconate lactonizing enzyme C-terminal" evidence="6">
    <location>
        <begin position="124"/>
        <end position="221"/>
    </location>
</feature>
<dbReference type="SFLD" id="SFLDF00009">
    <property type="entry name" value="o-succinylbenzoate_synthase"/>
    <property type="match status" value="1"/>
</dbReference>
<reference evidence="7 8" key="1">
    <citation type="journal article" date="2019" name="Int. J. Syst. Evol. Microbiol.">
        <title>The Global Catalogue of Microorganisms (GCM) 10K type strain sequencing project: providing services to taxonomists for standard genome sequencing and annotation.</title>
        <authorList>
            <consortium name="The Broad Institute Genomics Platform"/>
            <consortium name="The Broad Institute Genome Sequencing Center for Infectious Disease"/>
            <person name="Wu L."/>
            <person name="Ma J."/>
        </authorList>
    </citation>
    <scope>NUCLEOTIDE SEQUENCE [LARGE SCALE GENOMIC DNA]</scope>
    <source>
        <strain evidence="7 8">CGMCC 1.3240</strain>
    </source>
</reference>
<keyword evidence="1 4" id="KW-0479">Metal-binding</keyword>
<keyword evidence="3 4" id="KW-0456">Lyase</keyword>
<dbReference type="SMART" id="SM00922">
    <property type="entry name" value="MR_MLE"/>
    <property type="match status" value="1"/>
</dbReference>
<dbReference type="InterPro" id="IPR013342">
    <property type="entry name" value="Mandelate_racemase_C"/>
</dbReference>
<dbReference type="InterPro" id="IPR010196">
    <property type="entry name" value="OSB_synthase_MenC1"/>
</dbReference>
<dbReference type="RefSeq" id="WP_340602847.1">
    <property type="nucleotide sequence ID" value="NZ_JBBMXV010000001.1"/>
</dbReference>
<dbReference type="InterPro" id="IPR029065">
    <property type="entry name" value="Enolase_C-like"/>
</dbReference>
<dbReference type="InterPro" id="IPR018110">
    <property type="entry name" value="Mandel_Rmase/mucon_lact_enz_CS"/>
</dbReference>
<dbReference type="Gene3D" id="3.20.20.120">
    <property type="entry name" value="Enolase-like C-terminal domain"/>
    <property type="match status" value="1"/>
</dbReference>
<keyword evidence="8" id="KW-1185">Reference proteome</keyword>
<keyword evidence="2 4" id="KW-0460">Magnesium</keyword>
<dbReference type="Pfam" id="PF13378">
    <property type="entry name" value="MR_MLE_C"/>
    <property type="match status" value="1"/>
</dbReference>
<dbReference type="AlphaFoldDB" id="A0ABD5UZQ9"/>
<dbReference type="Proteomes" id="UP001596312">
    <property type="component" value="Unassembled WGS sequence"/>
</dbReference>
<evidence type="ECO:0000256" key="3">
    <source>
        <dbReference type="ARBA" id="ARBA00023239"/>
    </source>
</evidence>
<comment type="caution">
    <text evidence="7">The sequence shown here is derived from an EMBL/GenBank/DDBJ whole genome shotgun (WGS) entry which is preliminary data.</text>
</comment>
<dbReference type="GO" id="GO:0000287">
    <property type="term" value="F:magnesium ion binding"/>
    <property type="evidence" value="ECO:0007669"/>
    <property type="project" value="UniProtKB-UniRule"/>
</dbReference>
<feature type="binding site" evidence="4">
    <location>
        <position position="174"/>
    </location>
    <ligand>
        <name>Mg(2+)</name>
        <dbReference type="ChEBI" id="CHEBI:18420"/>
    </ligand>
</feature>
<dbReference type="Gene3D" id="3.30.390.10">
    <property type="entry name" value="Enolase-like, N-terminal domain"/>
    <property type="match status" value="1"/>
</dbReference>
<proteinExistence type="inferred from homology"/>
<comment type="similarity">
    <text evidence="4">Belongs to the mandelate racemase/muconate lactonizing enzyme family. MenC type 1 subfamily.</text>
</comment>
<evidence type="ECO:0000256" key="1">
    <source>
        <dbReference type="ARBA" id="ARBA00022723"/>
    </source>
</evidence>
<feature type="region of interest" description="Disordered" evidence="5">
    <location>
        <begin position="309"/>
        <end position="342"/>
    </location>
</feature>
<gene>
    <name evidence="4" type="primary">menC</name>
    <name evidence="7" type="ORF">ACFQGH_03910</name>
</gene>
<accession>A0ABD5UZQ9</accession>
<comment type="pathway">
    <text evidence="4">Quinol/quinone metabolism; 1,4-dihydroxy-2-naphthoate biosynthesis; 1,4-dihydroxy-2-naphthoate from chorismate: step 4/7.</text>
</comment>
<feature type="active site" description="Proton acceptor" evidence="4">
    <location>
        <position position="247"/>
    </location>
</feature>
<evidence type="ECO:0000313" key="8">
    <source>
        <dbReference type="Proteomes" id="UP001596312"/>
    </source>
</evidence>
<comment type="function">
    <text evidence="4">Converts 2-succinyl-6-hydroxy-2,4-cyclohexadiene-1-carboxylate (SHCHC) to 2-succinylbenzoate (OSB).</text>
</comment>
<comment type="catalytic activity">
    <reaction evidence="4">
        <text>(1R,6R)-6-hydroxy-2-succinyl-cyclohexa-2,4-diene-1-carboxylate = 2-succinylbenzoate + H2O</text>
        <dbReference type="Rhea" id="RHEA:10196"/>
        <dbReference type="ChEBI" id="CHEBI:15377"/>
        <dbReference type="ChEBI" id="CHEBI:18325"/>
        <dbReference type="ChEBI" id="CHEBI:58689"/>
        <dbReference type="EC" id="4.2.1.113"/>
    </reaction>
</comment>
<comment type="pathway">
    <text evidence="4">Quinol/quinone metabolism; menaquinone biosynthesis.</text>
</comment>
<dbReference type="EMBL" id="JBHSXQ010000001">
    <property type="protein sequence ID" value="MFC6904339.1"/>
    <property type="molecule type" value="Genomic_DNA"/>
</dbReference>
<dbReference type="InterPro" id="IPR036849">
    <property type="entry name" value="Enolase-like_C_sf"/>
</dbReference>
<comment type="cofactor">
    <cofactor evidence="4">
        <name>a divalent metal cation</name>
        <dbReference type="ChEBI" id="CHEBI:60240"/>
    </cofactor>
</comment>
<dbReference type="HAMAP" id="MF_00470">
    <property type="entry name" value="MenC_1"/>
    <property type="match status" value="1"/>
</dbReference>
<protein>
    <recommendedName>
        <fullName evidence="4">o-succinylbenzoate synthase</fullName>
        <shortName evidence="4">OSB synthase</shortName>
        <shortName evidence="4">OSBS</shortName>
        <ecNumber evidence="4">4.2.1.113</ecNumber>
    </recommendedName>
    <alternativeName>
        <fullName evidence="4">4-(2'-carboxyphenyl)-4-oxybutyric acid synthase</fullName>
    </alternativeName>
    <alternativeName>
        <fullName evidence="4">o-succinylbenzoic acid synthase</fullName>
    </alternativeName>
</protein>
<dbReference type="SFLD" id="SFLDS00001">
    <property type="entry name" value="Enolase"/>
    <property type="match status" value="1"/>
</dbReference>
<dbReference type="GO" id="GO:0009234">
    <property type="term" value="P:menaquinone biosynthetic process"/>
    <property type="evidence" value="ECO:0007669"/>
    <property type="project" value="UniProtKB-UniRule"/>
</dbReference>
<evidence type="ECO:0000256" key="5">
    <source>
        <dbReference type="SAM" id="MobiDB-lite"/>
    </source>
</evidence>
<feature type="binding site" evidence="4">
    <location>
        <position position="223"/>
    </location>
    <ligand>
        <name>Mg(2+)</name>
        <dbReference type="ChEBI" id="CHEBI:18420"/>
    </ligand>
</feature>
<dbReference type="PANTHER" id="PTHR48073">
    <property type="entry name" value="O-SUCCINYLBENZOATE SYNTHASE-RELATED"/>
    <property type="match status" value="1"/>
</dbReference>
<dbReference type="PANTHER" id="PTHR48073:SF2">
    <property type="entry name" value="O-SUCCINYLBENZOATE SYNTHASE"/>
    <property type="match status" value="1"/>
</dbReference>
<evidence type="ECO:0000256" key="2">
    <source>
        <dbReference type="ARBA" id="ARBA00022842"/>
    </source>
</evidence>
<dbReference type="EC" id="4.2.1.113" evidence="4"/>
<evidence type="ECO:0000259" key="6">
    <source>
        <dbReference type="SMART" id="SM00922"/>
    </source>
</evidence>
<feature type="active site" description="Proton donor" evidence="4">
    <location>
        <position position="145"/>
    </location>
</feature>
<keyword evidence="4" id="KW-0474">Menaquinone biosynthesis</keyword>
<dbReference type="SUPFAM" id="SSF54826">
    <property type="entry name" value="Enolase N-terminal domain-like"/>
    <property type="match status" value="1"/>
</dbReference>
<organism evidence="7 8">
    <name type="scientific">Halalkalicoccus tibetensis</name>
    <dbReference type="NCBI Taxonomy" id="175632"/>
    <lineage>
        <taxon>Archaea</taxon>
        <taxon>Methanobacteriati</taxon>
        <taxon>Methanobacteriota</taxon>
        <taxon>Stenosarchaea group</taxon>
        <taxon>Halobacteria</taxon>
        <taxon>Halobacteriales</taxon>
        <taxon>Halococcaceae</taxon>
        <taxon>Halalkalicoccus</taxon>
    </lineage>
</organism>
<dbReference type="InterPro" id="IPR029017">
    <property type="entry name" value="Enolase-like_N"/>
</dbReference>
<evidence type="ECO:0000256" key="4">
    <source>
        <dbReference type="HAMAP-Rule" id="MF_00470"/>
    </source>
</evidence>
<dbReference type="SFLD" id="SFLDG00180">
    <property type="entry name" value="muconate_cycloisomerase"/>
    <property type="match status" value="1"/>
</dbReference>
<dbReference type="CDD" id="cd03320">
    <property type="entry name" value="OSBS"/>
    <property type="match status" value="1"/>
</dbReference>
<name>A0ABD5UZQ9_9EURY</name>
<dbReference type="SUPFAM" id="SSF51604">
    <property type="entry name" value="Enolase C-terminal domain-like"/>
    <property type="match status" value="1"/>
</dbReference>
<dbReference type="GO" id="GO:0043748">
    <property type="term" value="F:O-succinylbenzoate synthase activity"/>
    <property type="evidence" value="ECO:0007669"/>
    <property type="project" value="UniProtKB-EC"/>
</dbReference>
<evidence type="ECO:0000313" key="7">
    <source>
        <dbReference type="EMBL" id="MFC6904339.1"/>
    </source>
</evidence>
<dbReference type="PROSITE" id="PS00909">
    <property type="entry name" value="MR_MLE_2"/>
    <property type="match status" value="1"/>
</dbReference>
<sequence length="342" mass="35133">MRVEEFSLSLETPLSTAAGEIRERRGVAVGIGDGVGEAMPLPGWTESFEECREALADVGKSDPSSALADLDDRPAARHGLSLALADRDARDAGRSLAQHLGAGGGSKGPVESVPVNATVGDGSVEKTADAARKAIAEGFGTVKCKVGARPVEEDVERVRAVRGAIGNGPALRLDANGGWNREEAEHALNSLAEFDIEYVEQPLPADDVAGHRELTSSMPIALDESLAGRRAEEIEGLADAADVFVLKPMALGGVDRAVELGRRLDSVVVTTTIDAVVARTAAIHAAAALDPDHACGLATADLLAGDLAPDPAPVTDGRIEVPQGPGLGTDGPWSENGGGDDA</sequence>
<feature type="binding site" evidence="4">
    <location>
        <position position="200"/>
    </location>
    <ligand>
        <name>Mg(2+)</name>
        <dbReference type="ChEBI" id="CHEBI:18420"/>
    </ligand>
</feature>